<dbReference type="Gene3D" id="3.30.420.10">
    <property type="entry name" value="Ribonuclease H-like superfamily/Ribonuclease H"/>
    <property type="match status" value="1"/>
</dbReference>
<dbReference type="AlphaFoldDB" id="A0A2N0RDW4"/>
<evidence type="ECO:0000313" key="3">
    <source>
        <dbReference type="Proteomes" id="UP000232688"/>
    </source>
</evidence>
<dbReference type="SMART" id="SM01163">
    <property type="entry name" value="DUF1785"/>
    <property type="match status" value="1"/>
</dbReference>
<reference evidence="2 3" key="1">
    <citation type="submission" date="2017-10" db="EMBL/GenBank/DDBJ databases">
        <title>Extensive intraspecific genome diversity in a model arbuscular mycorrhizal fungus.</title>
        <authorList>
            <person name="Chen E.C.H."/>
            <person name="Morin E."/>
            <person name="Baudet D."/>
            <person name="Noel J."/>
            <person name="Ndikumana S."/>
            <person name="Charron P."/>
            <person name="St-Onge C."/>
            <person name="Giorgi J."/>
            <person name="Grigoriev I.V."/>
            <person name="Roux C."/>
            <person name="Martin F.M."/>
            <person name="Corradi N."/>
        </authorList>
    </citation>
    <scope>NUCLEOTIDE SEQUENCE [LARGE SCALE GENOMIC DNA]</scope>
    <source>
        <strain evidence="2 3">A1</strain>
    </source>
</reference>
<comment type="caution">
    <text evidence="2">The sequence shown here is derived from an EMBL/GenBank/DDBJ whole genome shotgun (WGS) entry which is preliminary data.</text>
</comment>
<dbReference type="Pfam" id="PF16488">
    <property type="entry name" value="ArgoL2"/>
    <property type="match status" value="1"/>
</dbReference>
<accession>A0A2N0RDW4</accession>
<evidence type="ECO:0000313" key="2">
    <source>
        <dbReference type="EMBL" id="PKC61468.1"/>
    </source>
</evidence>
<dbReference type="InterPro" id="IPR032473">
    <property type="entry name" value="Argonaute_Mid_dom"/>
</dbReference>
<dbReference type="CDD" id="cd04657">
    <property type="entry name" value="Piwi_ago-like"/>
    <property type="match status" value="1"/>
</dbReference>
<dbReference type="Pfam" id="PF16487">
    <property type="entry name" value="ArgoMid"/>
    <property type="match status" value="1"/>
</dbReference>
<dbReference type="InterPro" id="IPR036397">
    <property type="entry name" value="RNaseH_sf"/>
</dbReference>
<name>A0A2N0RDW4_9GLOM</name>
<dbReference type="Gene3D" id="2.170.260.10">
    <property type="entry name" value="paz domain"/>
    <property type="match status" value="1"/>
</dbReference>
<dbReference type="SUPFAM" id="SSF101690">
    <property type="entry name" value="PAZ domain"/>
    <property type="match status" value="2"/>
</dbReference>
<dbReference type="VEuPathDB" id="FungiDB:FUN_023681"/>
<dbReference type="Gene3D" id="3.40.50.2300">
    <property type="match status" value="1"/>
</dbReference>
<protein>
    <submittedName>
        <fullName evidence="2">Piwi-domain-containing protein</fullName>
    </submittedName>
</protein>
<proteinExistence type="predicted"/>
<dbReference type="EMBL" id="LLXH01000984">
    <property type="protein sequence ID" value="PKC61468.1"/>
    <property type="molecule type" value="Genomic_DNA"/>
</dbReference>
<dbReference type="InterPro" id="IPR014811">
    <property type="entry name" value="ArgoL1"/>
</dbReference>
<dbReference type="SMART" id="SM00950">
    <property type="entry name" value="Piwi"/>
    <property type="match status" value="1"/>
</dbReference>
<organism evidence="2 3">
    <name type="scientific">Rhizophagus irregularis</name>
    <dbReference type="NCBI Taxonomy" id="588596"/>
    <lineage>
        <taxon>Eukaryota</taxon>
        <taxon>Fungi</taxon>
        <taxon>Fungi incertae sedis</taxon>
        <taxon>Mucoromycota</taxon>
        <taxon>Glomeromycotina</taxon>
        <taxon>Glomeromycetes</taxon>
        <taxon>Glomerales</taxon>
        <taxon>Glomeraceae</taxon>
        <taxon>Rhizophagus</taxon>
    </lineage>
</organism>
<evidence type="ECO:0000259" key="1">
    <source>
        <dbReference type="PROSITE" id="PS50822"/>
    </source>
</evidence>
<dbReference type="Pfam" id="PF08699">
    <property type="entry name" value="ArgoL1"/>
    <property type="match status" value="1"/>
</dbReference>
<dbReference type="Proteomes" id="UP000232688">
    <property type="component" value="Unassembled WGS sequence"/>
</dbReference>
<dbReference type="VEuPathDB" id="FungiDB:RhiirFUN_007988"/>
<sequence length="769" mass="87797">MKKETFQIMKRPGIENEPIKVQTNFFEVTKLPKMKITHYDVTISPEVPPRSNRKQMFVGKANMFTHKKLPFENKIFEVELEKGSAPMTKARPPQRFKIVIRKARDIDMEDLFQFLNAKGNMTNNCKMAINAMNIIIRHEISAKYPTLRNPFYTPQGATSLREGMEAWQGYYQSARPTMGKMMINIDLSATTFYEGGPLIQMVAKILGLRSPNDLRRGLSDMERQKVEKGIKNLRINDNHRPENKRKFKIEKLTQTSASDIMLDEQRYMRKLDRDLSDKMTNFARQNPTIRANRIQTGLNILNYQNNEYLKQFGMEVSNNMAVVNARILPTPTIQYHQSSRESRVRPNCGSWNLRDKKVINGAILSSWSVLAFLSYKDLPDQAIKLFVRELIITCQDTGMNISERDPPICRANPIGDTKESLQKAWLKARDKAWGAKPQLILCILPNTGLYLYAEIKRISDTVIGIATQCIQSKHTNKPVKQYCANVCLKMNVKLGGENSFLIPEHIQFLVDEPTILMGASVTHPLSGNNEGPSYAALCSSVNVKASCYAASIRVQSHTDILTDLANMVKESLKTFYQACGLKPKKILFYRNGVSKSQFMYVLESELAAIKYACQILEADYRPTITFVVIQKRHHTRFFPIEKKNADKSGNCLPGTVVDMDITHPFEFDFYLLSHAGLHGTSRPTYYQVLYDENGFDANRLQNLSYNLCHTYVRCTRAVSLVPPVYYARLAATRARLYSFSFCNTDTESSEGVAINFGAVKELQKVMYYI</sequence>
<dbReference type="Pfam" id="PF02171">
    <property type="entry name" value="Piwi"/>
    <property type="match status" value="1"/>
</dbReference>
<feature type="domain" description="Piwi" evidence="1">
    <location>
        <begin position="439"/>
        <end position="735"/>
    </location>
</feature>
<gene>
    <name evidence="2" type="ORF">RhiirA1_539146</name>
</gene>
<dbReference type="InterPro" id="IPR032472">
    <property type="entry name" value="ArgoL2"/>
</dbReference>
<dbReference type="InterPro" id="IPR032474">
    <property type="entry name" value="Argonaute_N"/>
</dbReference>
<dbReference type="InterPro" id="IPR012337">
    <property type="entry name" value="RNaseH-like_sf"/>
</dbReference>
<dbReference type="InterPro" id="IPR003165">
    <property type="entry name" value="Piwi"/>
</dbReference>
<dbReference type="InterPro" id="IPR036085">
    <property type="entry name" value="PAZ_dom_sf"/>
</dbReference>
<dbReference type="Pfam" id="PF16486">
    <property type="entry name" value="ArgoN"/>
    <property type="match status" value="1"/>
</dbReference>
<dbReference type="VEuPathDB" id="FungiDB:RhiirA1_539146"/>
<dbReference type="PROSITE" id="PS50822">
    <property type="entry name" value="PIWI"/>
    <property type="match status" value="1"/>
</dbReference>
<dbReference type="PANTHER" id="PTHR22891">
    <property type="entry name" value="EUKARYOTIC TRANSLATION INITIATION FACTOR 2C"/>
    <property type="match status" value="1"/>
</dbReference>
<dbReference type="InterPro" id="IPR045246">
    <property type="entry name" value="Piwi_ago-like"/>
</dbReference>
<reference evidence="2 3" key="2">
    <citation type="submission" date="2017-10" db="EMBL/GenBank/DDBJ databases">
        <title>Genome analyses suggest a sexual origin of heterokaryosis in a supposedly ancient asexual fungus.</title>
        <authorList>
            <person name="Corradi N."/>
            <person name="Sedzielewska K."/>
            <person name="Noel J."/>
            <person name="Charron P."/>
            <person name="Farinelli L."/>
            <person name="Marton T."/>
            <person name="Kruger M."/>
            <person name="Pelin A."/>
            <person name="Brachmann A."/>
            <person name="Corradi N."/>
        </authorList>
    </citation>
    <scope>NUCLEOTIDE SEQUENCE [LARGE SCALE GENOMIC DNA]</scope>
    <source>
        <strain evidence="2 3">A1</strain>
    </source>
</reference>
<dbReference type="GO" id="GO:0003676">
    <property type="term" value="F:nucleic acid binding"/>
    <property type="evidence" value="ECO:0007669"/>
    <property type="project" value="InterPro"/>
</dbReference>
<dbReference type="SUPFAM" id="SSF53098">
    <property type="entry name" value="Ribonuclease H-like"/>
    <property type="match status" value="1"/>
</dbReference>